<dbReference type="HOGENOM" id="CLU_1511545_0_0_1"/>
<gene>
    <name evidence="2" type="ORF">M422DRAFT_275038</name>
</gene>
<dbReference type="Proteomes" id="UP000054279">
    <property type="component" value="Unassembled WGS sequence"/>
</dbReference>
<dbReference type="EMBL" id="KN837514">
    <property type="protein sequence ID" value="KIJ24229.1"/>
    <property type="molecule type" value="Genomic_DNA"/>
</dbReference>
<evidence type="ECO:0000256" key="1">
    <source>
        <dbReference type="SAM" id="MobiDB-lite"/>
    </source>
</evidence>
<dbReference type="AlphaFoldDB" id="A0A0C9TQK3"/>
<accession>A0A0C9TQK3</accession>
<name>A0A0C9TQK3_SPHS4</name>
<reference evidence="2 3" key="1">
    <citation type="submission" date="2014-06" db="EMBL/GenBank/DDBJ databases">
        <title>Evolutionary Origins and Diversification of the Mycorrhizal Mutualists.</title>
        <authorList>
            <consortium name="DOE Joint Genome Institute"/>
            <consortium name="Mycorrhizal Genomics Consortium"/>
            <person name="Kohler A."/>
            <person name="Kuo A."/>
            <person name="Nagy L.G."/>
            <person name="Floudas D."/>
            <person name="Copeland A."/>
            <person name="Barry K.W."/>
            <person name="Cichocki N."/>
            <person name="Veneault-Fourrey C."/>
            <person name="LaButti K."/>
            <person name="Lindquist E.A."/>
            <person name="Lipzen A."/>
            <person name="Lundell T."/>
            <person name="Morin E."/>
            <person name="Murat C."/>
            <person name="Riley R."/>
            <person name="Ohm R."/>
            <person name="Sun H."/>
            <person name="Tunlid A."/>
            <person name="Henrissat B."/>
            <person name="Grigoriev I.V."/>
            <person name="Hibbett D.S."/>
            <person name="Martin F."/>
        </authorList>
    </citation>
    <scope>NUCLEOTIDE SEQUENCE [LARGE SCALE GENOMIC DNA]</scope>
    <source>
        <strain evidence="2 3">SS14</strain>
    </source>
</reference>
<feature type="region of interest" description="Disordered" evidence="1">
    <location>
        <begin position="1"/>
        <end position="34"/>
    </location>
</feature>
<keyword evidence="3" id="KW-1185">Reference proteome</keyword>
<protein>
    <submittedName>
        <fullName evidence="2">Uncharacterized protein</fullName>
    </submittedName>
</protein>
<evidence type="ECO:0000313" key="3">
    <source>
        <dbReference type="Proteomes" id="UP000054279"/>
    </source>
</evidence>
<evidence type="ECO:0000313" key="2">
    <source>
        <dbReference type="EMBL" id="KIJ24229.1"/>
    </source>
</evidence>
<sequence>MAQPHPLREKPPQRNPRWLRDPHDDGRARREWEAGEREREGEEWVLFWVVEYCRWLEEGVEALRLEVERVEILAGAGKRESKSSSLRFCPSCLSLDPNAFFIPASPLHQLIQFDSNSIVPFFVPRCFPPFHPPLASTFHLRTLLLHTTLDTAYYTQIPSRTVDVMVMVGVVFTGEEIK</sequence>
<proteinExistence type="predicted"/>
<organism evidence="2 3">
    <name type="scientific">Sphaerobolus stellatus (strain SS14)</name>
    <dbReference type="NCBI Taxonomy" id="990650"/>
    <lineage>
        <taxon>Eukaryota</taxon>
        <taxon>Fungi</taxon>
        <taxon>Dikarya</taxon>
        <taxon>Basidiomycota</taxon>
        <taxon>Agaricomycotina</taxon>
        <taxon>Agaricomycetes</taxon>
        <taxon>Phallomycetidae</taxon>
        <taxon>Geastrales</taxon>
        <taxon>Sphaerobolaceae</taxon>
        <taxon>Sphaerobolus</taxon>
    </lineage>
</organism>